<proteinExistence type="predicted"/>
<evidence type="ECO:0000313" key="2">
    <source>
        <dbReference type="Proteomes" id="UP000178999"/>
    </source>
</evidence>
<dbReference type="STRING" id="1802538.A2382_05355"/>
<accession>A0A1F8CR87</accession>
<dbReference type="InterPro" id="IPR036265">
    <property type="entry name" value="HIT-like_sf"/>
</dbReference>
<dbReference type="EMBL" id="MGHY01000028">
    <property type="protein sequence ID" value="OGM78810.1"/>
    <property type="molecule type" value="Genomic_DNA"/>
</dbReference>
<name>A0A1F8CR87_9BACT</name>
<reference evidence="1 2" key="1">
    <citation type="journal article" date="2016" name="Nat. Commun.">
        <title>Thousands of microbial genomes shed light on interconnected biogeochemical processes in an aquifer system.</title>
        <authorList>
            <person name="Anantharaman K."/>
            <person name="Brown C.T."/>
            <person name="Hug L.A."/>
            <person name="Sharon I."/>
            <person name="Castelle C.J."/>
            <person name="Probst A.J."/>
            <person name="Thomas B.C."/>
            <person name="Singh A."/>
            <person name="Wilkins M.J."/>
            <person name="Karaoz U."/>
            <person name="Brodie E.L."/>
            <person name="Williams K.H."/>
            <person name="Hubbard S.S."/>
            <person name="Banfield J.F."/>
        </authorList>
    </citation>
    <scope>NUCLEOTIDE SEQUENCE [LARGE SCALE GENOMIC DNA]</scope>
</reference>
<organism evidence="1 2">
    <name type="scientific">Candidatus Woesebacteria bacterium RIFOXYB1_FULL_38_16</name>
    <dbReference type="NCBI Taxonomy" id="1802538"/>
    <lineage>
        <taxon>Bacteria</taxon>
        <taxon>Candidatus Woeseibacteriota</taxon>
    </lineage>
</organism>
<comment type="caution">
    <text evidence="1">The sequence shown here is derived from an EMBL/GenBank/DDBJ whole genome shotgun (WGS) entry which is preliminary data.</text>
</comment>
<evidence type="ECO:0008006" key="3">
    <source>
        <dbReference type="Google" id="ProtNLM"/>
    </source>
</evidence>
<protein>
    <recommendedName>
        <fullName evidence="3">HIT domain-containing protein</fullName>
    </recommendedName>
</protein>
<evidence type="ECO:0000313" key="1">
    <source>
        <dbReference type="EMBL" id="OGM78810.1"/>
    </source>
</evidence>
<dbReference type="AlphaFoldDB" id="A0A1F8CR87"/>
<dbReference type="Proteomes" id="UP000178999">
    <property type="component" value="Unassembled WGS sequence"/>
</dbReference>
<dbReference type="SUPFAM" id="SSF54197">
    <property type="entry name" value="HIT-like"/>
    <property type="match status" value="1"/>
</dbReference>
<gene>
    <name evidence="1" type="ORF">A2382_05355</name>
</gene>
<sequence>MVKQYVVVKHARSDEQRLVLEQINTDGVCPFCPENLSHYHRQPILIEGKHWVVTKNQWPYANTSLQLLVITKRHIEHISELTAQEWVDLGEVVARASLEFKIDSGAMCMRFGEPGLSSASVTHLHAQIIVSDPKALESVKFKIGKG</sequence>
<dbReference type="Gene3D" id="3.30.428.10">
    <property type="entry name" value="HIT-like"/>
    <property type="match status" value="1"/>
</dbReference>